<dbReference type="InterPro" id="IPR002509">
    <property type="entry name" value="NODB_dom"/>
</dbReference>
<comment type="subcellular location">
    <subcellularLocation>
        <location evidence="1">Cell membrane</location>
        <topology evidence="1">Lipid-anchor</topology>
        <topology evidence="1">GPI-anchor</topology>
    </subcellularLocation>
</comment>
<dbReference type="EMBL" id="KZ819284">
    <property type="protein sequence ID" value="PWO00697.1"/>
    <property type="molecule type" value="Genomic_DNA"/>
</dbReference>
<dbReference type="PANTHER" id="PTHR43123">
    <property type="entry name" value="POLYSACCHARIDE DEACETYLASE-RELATED"/>
    <property type="match status" value="1"/>
</dbReference>
<dbReference type="GeneID" id="37268940"/>
<dbReference type="GO" id="GO:0005886">
    <property type="term" value="C:plasma membrane"/>
    <property type="evidence" value="ECO:0007669"/>
    <property type="project" value="UniProtKB-SubCell"/>
</dbReference>
<keyword evidence="2" id="KW-0336">GPI-anchor</keyword>
<gene>
    <name evidence="5" type="ORF">FA09DRAFT_327425</name>
</gene>
<dbReference type="Pfam" id="PF01522">
    <property type="entry name" value="Polysacc_deac_1"/>
    <property type="match status" value="1"/>
</dbReference>
<dbReference type="OrthoDB" id="9970124at2759"/>
<dbReference type="InterPro" id="IPR011330">
    <property type="entry name" value="Glyco_hydro/deAcase_b/a-brl"/>
</dbReference>
<protein>
    <submittedName>
        <fullName evidence="5">Glycoside hydrolase/deacetylase</fullName>
    </submittedName>
</protein>
<keyword evidence="2" id="KW-0325">Glycoprotein</keyword>
<name>A0A316ZHF6_9BASI</name>
<keyword evidence="3" id="KW-0449">Lipoprotein</keyword>
<keyword evidence="2" id="KW-0472">Membrane</keyword>
<dbReference type="GO" id="GO:0016810">
    <property type="term" value="F:hydrolase activity, acting on carbon-nitrogen (but not peptide) bonds"/>
    <property type="evidence" value="ECO:0007669"/>
    <property type="project" value="InterPro"/>
</dbReference>
<accession>A0A316ZHF6</accession>
<dbReference type="PANTHER" id="PTHR43123:SF1">
    <property type="entry name" value="POLYSACCHARIDE DEACETYLASE-RELATED"/>
    <property type="match status" value="1"/>
</dbReference>
<dbReference type="GO" id="GO:0005975">
    <property type="term" value="P:carbohydrate metabolic process"/>
    <property type="evidence" value="ECO:0007669"/>
    <property type="project" value="InterPro"/>
</dbReference>
<organism evidence="5 6">
    <name type="scientific">Tilletiopsis washingtonensis</name>
    <dbReference type="NCBI Taxonomy" id="58919"/>
    <lineage>
        <taxon>Eukaryota</taxon>
        <taxon>Fungi</taxon>
        <taxon>Dikarya</taxon>
        <taxon>Basidiomycota</taxon>
        <taxon>Ustilaginomycotina</taxon>
        <taxon>Exobasidiomycetes</taxon>
        <taxon>Entylomatales</taxon>
        <taxon>Entylomatales incertae sedis</taxon>
        <taxon>Tilletiopsis</taxon>
    </lineage>
</organism>
<keyword evidence="5" id="KW-0378">Hydrolase</keyword>
<dbReference type="AlphaFoldDB" id="A0A316ZHF6"/>
<dbReference type="PROSITE" id="PS51677">
    <property type="entry name" value="NODB"/>
    <property type="match status" value="1"/>
</dbReference>
<dbReference type="STRING" id="58919.A0A316ZHF6"/>
<sequence>MAAAPSLDHAVRDLVGYGAAPPHARWPHGARLALSFVVNYEEGAEHTLLNGDAGPERFLTEGGATAAASSGMRSLGVESGYAYGAQRGFWRILHLFHTHAVPFTSWAVGRAVELNPHVVPAMEAARGEVACHSQRWIDYAAMPEAEERQHVAQALDALAAASPSGRVPRGWYTGRQSLQTRRIVYEEYRRRGLLATLYDSDAYDEDLPYWVPCPSPEPGPPLLVVPYTLDCNDMKFAQAPGFVTAGQMYEYLVDAFDTLYAEGEEGSPKMMTVGLHCRVIGRPGRFPALRRFVEYVKQKEQVWIATREEIAEHWRREHPPKEGQWHEV</sequence>
<reference evidence="5 6" key="1">
    <citation type="journal article" date="2018" name="Mol. Biol. Evol.">
        <title>Broad Genomic Sampling Reveals a Smut Pathogenic Ancestry of the Fungal Clade Ustilaginomycotina.</title>
        <authorList>
            <person name="Kijpornyongpan T."/>
            <person name="Mondo S.J."/>
            <person name="Barry K."/>
            <person name="Sandor L."/>
            <person name="Lee J."/>
            <person name="Lipzen A."/>
            <person name="Pangilinan J."/>
            <person name="LaButti K."/>
            <person name="Hainaut M."/>
            <person name="Henrissat B."/>
            <person name="Grigoriev I.V."/>
            <person name="Spatafora J.W."/>
            <person name="Aime M.C."/>
        </authorList>
    </citation>
    <scope>NUCLEOTIDE SEQUENCE [LARGE SCALE GENOMIC DNA]</scope>
    <source>
        <strain evidence="5 6">MCA 4186</strain>
    </source>
</reference>
<evidence type="ECO:0000256" key="1">
    <source>
        <dbReference type="ARBA" id="ARBA00004609"/>
    </source>
</evidence>
<dbReference type="RefSeq" id="XP_025600975.1">
    <property type="nucleotide sequence ID" value="XM_025741396.1"/>
</dbReference>
<dbReference type="GO" id="GO:0098552">
    <property type="term" value="C:side of membrane"/>
    <property type="evidence" value="ECO:0007669"/>
    <property type="project" value="UniProtKB-KW"/>
</dbReference>
<keyword evidence="6" id="KW-1185">Reference proteome</keyword>
<dbReference type="SUPFAM" id="SSF88713">
    <property type="entry name" value="Glycoside hydrolase/deacetylase"/>
    <property type="match status" value="1"/>
</dbReference>
<dbReference type="Gene3D" id="3.20.20.370">
    <property type="entry name" value="Glycoside hydrolase/deacetylase"/>
    <property type="match status" value="1"/>
</dbReference>
<evidence type="ECO:0000256" key="3">
    <source>
        <dbReference type="ARBA" id="ARBA00023288"/>
    </source>
</evidence>
<evidence type="ECO:0000256" key="2">
    <source>
        <dbReference type="ARBA" id="ARBA00022622"/>
    </source>
</evidence>
<feature type="domain" description="NodB homology" evidence="4">
    <location>
        <begin position="75"/>
        <end position="305"/>
    </location>
</feature>
<proteinExistence type="predicted"/>
<dbReference type="Proteomes" id="UP000245946">
    <property type="component" value="Unassembled WGS sequence"/>
</dbReference>
<evidence type="ECO:0000259" key="4">
    <source>
        <dbReference type="PROSITE" id="PS51677"/>
    </source>
</evidence>
<evidence type="ECO:0000313" key="5">
    <source>
        <dbReference type="EMBL" id="PWO00697.1"/>
    </source>
</evidence>
<evidence type="ECO:0000313" key="6">
    <source>
        <dbReference type="Proteomes" id="UP000245946"/>
    </source>
</evidence>